<proteinExistence type="inferred from homology"/>
<evidence type="ECO:0000313" key="16">
    <source>
        <dbReference type="Proteomes" id="UP000824116"/>
    </source>
</evidence>
<evidence type="ECO:0000256" key="8">
    <source>
        <dbReference type="ARBA" id="ARBA00034617"/>
    </source>
</evidence>
<comment type="catalytic activity">
    <reaction evidence="8">
        <text>Couples ATP hydrolysis with the unwinding of duplex DNA by translocating in the 3'-5' direction.</text>
        <dbReference type="EC" id="5.6.2.4"/>
    </reaction>
</comment>
<dbReference type="GO" id="GO:0043138">
    <property type="term" value="F:3'-5' DNA helicase activity"/>
    <property type="evidence" value="ECO:0007669"/>
    <property type="project" value="UniProtKB-EC"/>
</dbReference>
<evidence type="ECO:0000256" key="10">
    <source>
        <dbReference type="ARBA" id="ARBA00048988"/>
    </source>
</evidence>
<dbReference type="SUPFAM" id="SSF52540">
    <property type="entry name" value="P-loop containing nucleoside triphosphate hydrolases"/>
    <property type="match status" value="1"/>
</dbReference>
<dbReference type="InterPro" id="IPR014016">
    <property type="entry name" value="UvrD-like_ATP-bd"/>
</dbReference>
<evidence type="ECO:0000256" key="9">
    <source>
        <dbReference type="ARBA" id="ARBA00034808"/>
    </source>
</evidence>
<dbReference type="PROSITE" id="PS51217">
    <property type="entry name" value="UVRD_HELICASE_CTER"/>
    <property type="match status" value="1"/>
</dbReference>
<reference evidence="15" key="1">
    <citation type="journal article" date="2021" name="PeerJ">
        <title>Extensive microbial diversity within the chicken gut microbiome revealed by metagenomics and culture.</title>
        <authorList>
            <person name="Gilroy R."/>
            <person name="Ravi A."/>
            <person name="Getino M."/>
            <person name="Pursley I."/>
            <person name="Horton D.L."/>
            <person name="Alikhan N.F."/>
            <person name="Baker D."/>
            <person name="Gharbi K."/>
            <person name="Hall N."/>
            <person name="Watson M."/>
            <person name="Adriaenssens E.M."/>
            <person name="Foster-Nyarko E."/>
            <person name="Jarju S."/>
            <person name="Secka A."/>
            <person name="Antonio M."/>
            <person name="Oren A."/>
            <person name="Chaudhuri R.R."/>
            <person name="La Ragione R."/>
            <person name="Hildebrand F."/>
            <person name="Pallen M.J."/>
        </authorList>
    </citation>
    <scope>NUCLEOTIDE SEQUENCE</scope>
    <source>
        <strain evidence="15">CHK196-3914</strain>
    </source>
</reference>
<dbReference type="InterPro" id="IPR000212">
    <property type="entry name" value="DNA_helicase_UvrD/REP"/>
</dbReference>
<dbReference type="GO" id="GO:0016787">
    <property type="term" value="F:hydrolase activity"/>
    <property type="evidence" value="ECO:0007669"/>
    <property type="project" value="UniProtKB-UniRule"/>
</dbReference>
<dbReference type="Gene3D" id="1.10.486.10">
    <property type="entry name" value="PCRA, domain 4"/>
    <property type="match status" value="1"/>
</dbReference>
<keyword evidence="4 11" id="KW-0347">Helicase</keyword>
<dbReference type="Proteomes" id="UP000824116">
    <property type="component" value="Unassembled WGS sequence"/>
</dbReference>
<accession>A0A9D2G7L4</accession>
<reference evidence="15" key="2">
    <citation type="submission" date="2021-04" db="EMBL/GenBank/DDBJ databases">
        <authorList>
            <person name="Gilroy R."/>
        </authorList>
    </citation>
    <scope>NUCLEOTIDE SEQUENCE</scope>
    <source>
        <strain evidence="15">CHK196-3914</strain>
    </source>
</reference>
<feature type="region of interest" description="Disordered" evidence="12">
    <location>
        <begin position="716"/>
        <end position="744"/>
    </location>
</feature>
<dbReference type="Pfam" id="PF13361">
    <property type="entry name" value="UvrD_C"/>
    <property type="match status" value="2"/>
</dbReference>
<evidence type="ECO:0000256" key="4">
    <source>
        <dbReference type="ARBA" id="ARBA00022806"/>
    </source>
</evidence>
<feature type="domain" description="UvrD-like helicase C-terminal" evidence="14">
    <location>
        <begin position="314"/>
        <end position="618"/>
    </location>
</feature>
<dbReference type="EMBL" id="DXAY01000114">
    <property type="protein sequence ID" value="HIZ74549.1"/>
    <property type="molecule type" value="Genomic_DNA"/>
</dbReference>
<dbReference type="PROSITE" id="PS51198">
    <property type="entry name" value="UVRD_HELICASE_ATP_BIND"/>
    <property type="match status" value="1"/>
</dbReference>
<feature type="region of interest" description="Disordered" evidence="12">
    <location>
        <begin position="248"/>
        <end position="268"/>
    </location>
</feature>
<comment type="catalytic activity">
    <reaction evidence="10">
        <text>ATP + H2O = ADP + phosphate + H(+)</text>
        <dbReference type="Rhea" id="RHEA:13065"/>
        <dbReference type="ChEBI" id="CHEBI:15377"/>
        <dbReference type="ChEBI" id="CHEBI:15378"/>
        <dbReference type="ChEBI" id="CHEBI:30616"/>
        <dbReference type="ChEBI" id="CHEBI:43474"/>
        <dbReference type="ChEBI" id="CHEBI:456216"/>
        <dbReference type="EC" id="5.6.2.4"/>
    </reaction>
</comment>
<comment type="caution">
    <text evidence="15">The sequence shown here is derived from an EMBL/GenBank/DDBJ whole genome shotgun (WGS) entry which is preliminary data.</text>
</comment>
<evidence type="ECO:0000256" key="1">
    <source>
        <dbReference type="ARBA" id="ARBA00009922"/>
    </source>
</evidence>
<feature type="domain" description="UvrD-like helicase ATP-binding" evidence="13">
    <location>
        <begin position="9"/>
        <end position="318"/>
    </location>
</feature>
<evidence type="ECO:0000259" key="14">
    <source>
        <dbReference type="PROSITE" id="PS51217"/>
    </source>
</evidence>
<organism evidence="15 16">
    <name type="scientific">Candidatus Mediterraneibacter stercoravium</name>
    <dbReference type="NCBI Taxonomy" id="2838685"/>
    <lineage>
        <taxon>Bacteria</taxon>
        <taxon>Bacillati</taxon>
        <taxon>Bacillota</taxon>
        <taxon>Clostridia</taxon>
        <taxon>Lachnospirales</taxon>
        <taxon>Lachnospiraceae</taxon>
        <taxon>Mediterraneibacter</taxon>
    </lineage>
</organism>
<evidence type="ECO:0000313" key="15">
    <source>
        <dbReference type="EMBL" id="HIZ74549.1"/>
    </source>
</evidence>
<dbReference type="EC" id="5.6.2.4" evidence="9"/>
<evidence type="ECO:0000256" key="12">
    <source>
        <dbReference type="SAM" id="MobiDB-lite"/>
    </source>
</evidence>
<dbReference type="AlphaFoldDB" id="A0A9D2G7L4"/>
<evidence type="ECO:0000256" key="5">
    <source>
        <dbReference type="ARBA" id="ARBA00022840"/>
    </source>
</evidence>
<dbReference type="GO" id="GO:0003677">
    <property type="term" value="F:DNA binding"/>
    <property type="evidence" value="ECO:0007669"/>
    <property type="project" value="UniProtKB-KW"/>
</dbReference>
<evidence type="ECO:0000256" key="11">
    <source>
        <dbReference type="PROSITE-ProRule" id="PRU00560"/>
    </source>
</evidence>
<gene>
    <name evidence="15" type="ORF">H9723_04795</name>
</gene>
<keyword evidence="3 11" id="KW-0378">Hydrolase</keyword>
<keyword evidence="2 11" id="KW-0547">Nucleotide-binding</keyword>
<evidence type="ECO:0000256" key="7">
    <source>
        <dbReference type="ARBA" id="ARBA00023235"/>
    </source>
</evidence>
<dbReference type="Gene3D" id="1.10.10.160">
    <property type="match status" value="1"/>
</dbReference>
<keyword evidence="5 11" id="KW-0067">ATP-binding</keyword>
<dbReference type="InterPro" id="IPR014017">
    <property type="entry name" value="DNA_helicase_UvrD-like_C"/>
</dbReference>
<feature type="region of interest" description="Disordered" evidence="12">
    <location>
        <begin position="458"/>
        <end position="481"/>
    </location>
</feature>
<name>A0A9D2G7L4_9FIRM</name>
<sequence>MTEGNIRQIQLNEYQRAAVLDDSPACVVNANVGSGKTTVLIEKILYLHLERHVPLEQMIVLTFTNKAADEITERLLRREPGIRPEQVEGFGTFHSVALRLLKNRLPVENAGWTKEFTVMDPDEETDLALDIIAGQGLKVKYKNRLKKRMEQEYQAYLSGKTESRYKDDLFRLYPLLLEEKKRQNKMSFADLLRVASELLSDGKTEEEHREASPESGKSWRPAWIIVDEVQDSDSLQLEFLAALRDFGRTETPGKGGREKPGGENAPENHTFSGVKLFAVGDPNQVIYSWRGTGENMFFRLKHRFAARELSLPVNYRSDVSILEAANRFMQFGEKIRGSRQETGRIVVKNHYDPFQEAEYLADRIRSLHEDGEAYSGIAVFYRLQRQAEVLTKVFERQGIPFELSVKRTLKDIPVLEWLLKVLRFSVNSADIQSAVNVLTDPRYGGKCTKKKALEIVRGDGRNKGKDSRETEKGGRKESGPEKLFRRMREFPEYFAGRTESPSAEELFAYFGLREALHPASEGYAGDEHAVMDFLKKMCGVCSGGGAAEAGGNEARQTQYAEQKDFAERIREFVNSSALYGMKTDAGEKAADGEDMLPPGRGSDTADRVKLMTLHASKGLEFNVVFMIGVNQGLIPLRCRSFEQEEEERRLFFVGITRAKRTLELSWYTNPGEPGAFGEPGRYLQMIPQHLMEREDIRSHEERHGNLRRMRREVQEQIRKKRDGENIGDAGAERKGTDTGQAADERKKVIHVRHKKYGNGVLISEDEMNVEVEFPGYGRKKFLKAFSEVEWI</sequence>
<evidence type="ECO:0000259" key="13">
    <source>
        <dbReference type="PROSITE" id="PS51198"/>
    </source>
</evidence>
<dbReference type="PANTHER" id="PTHR11070:SF2">
    <property type="entry name" value="ATP-DEPENDENT DNA HELICASE SRS2"/>
    <property type="match status" value="1"/>
</dbReference>
<comment type="similarity">
    <text evidence="1">Belongs to the helicase family. UvrD subfamily.</text>
</comment>
<keyword evidence="6" id="KW-0238">DNA-binding</keyword>
<protein>
    <recommendedName>
        <fullName evidence="9">DNA 3'-5' helicase</fullName>
        <ecNumber evidence="9">5.6.2.4</ecNumber>
    </recommendedName>
</protein>
<dbReference type="InterPro" id="IPR013986">
    <property type="entry name" value="DExx_box_DNA_helicase_dom_sf"/>
</dbReference>
<dbReference type="GO" id="GO:0005524">
    <property type="term" value="F:ATP binding"/>
    <property type="evidence" value="ECO:0007669"/>
    <property type="project" value="UniProtKB-UniRule"/>
</dbReference>
<evidence type="ECO:0000256" key="2">
    <source>
        <dbReference type="ARBA" id="ARBA00022741"/>
    </source>
</evidence>
<evidence type="ECO:0000256" key="3">
    <source>
        <dbReference type="ARBA" id="ARBA00022801"/>
    </source>
</evidence>
<dbReference type="PANTHER" id="PTHR11070">
    <property type="entry name" value="UVRD / RECB / PCRA DNA HELICASE FAMILY MEMBER"/>
    <property type="match status" value="1"/>
</dbReference>
<dbReference type="GO" id="GO:0000725">
    <property type="term" value="P:recombinational repair"/>
    <property type="evidence" value="ECO:0007669"/>
    <property type="project" value="TreeGrafter"/>
</dbReference>
<evidence type="ECO:0000256" key="6">
    <source>
        <dbReference type="ARBA" id="ARBA00023125"/>
    </source>
</evidence>
<keyword evidence="7" id="KW-0413">Isomerase</keyword>
<feature type="binding site" evidence="11">
    <location>
        <begin position="30"/>
        <end position="37"/>
    </location>
    <ligand>
        <name>ATP</name>
        <dbReference type="ChEBI" id="CHEBI:30616"/>
    </ligand>
</feature>
<dbReference type="Pfam" id="PF00580">
    <property type="entry name" value="UvrD-helicase"/>
    <property type="match status" value="1"/>
</dbReference>
<dbReference type="InterPro" id="IPR027417">
    <property type="entry name" value="P-loop_NTPase"/>
</dbReference>
<dbReference type="Gene3D" id="3.40.50.300">
    <property type="entry name" value="P-loop containing nucleotide triphosphate hydrolases"/>
    <property type="match status" value="2"/>
</dbReference>
<dbReference type="CDD" id="cd17932">
    <property type="entry name" value="DEXQc_UvrD"/>
    <property type="match status" value="1"/>
</dbReference>